<dbReference type="InterPro" id="IPR036034">
    <property type="entry name" value="PDZ_sf"/>
</dbReference>
<reference evidence="3 4" key="2">
    <citation type="journal article" date="2011" name="Stand. Genomic Sci.">
        <title>Complete genome sequence of Isosphaera pallida type strain (IS1B).</title>
        <authorList>
            <consortium name="US DOE Joint Genome Institute (JGI-PGF)"/>
            <person name="Goker M."/>
            <person name="Cleland D."/>
            <person name="Saunders E."/>
            <person name="Lapidus A."/>
            <person name="Nolan M."/>
            <person name="Lucas S."/>
            <person name="Hammon N."/>
            <person name="Deshpande S."/>
            <person name="Cheng J.F."/>
            <person name="Tapia R."/>
            <person name="Han C."/>
            <person name="Goodwin L."/>
            <person name="Pitluck S."/>
            <person name="Liolios K."/>
            <person name="Pagani I."/>
            <person name="Ivanova N."/>
            <person name="Mavromatis K."/>
            <person name="Pati A."/>
            <person name="Chen A."/>
            <person name="Palaniappan K."/>
            <person name="Land M."/>
            <person name="Hauser L."/>
            <person name="Chang Y.J."/>
            <person name="Jeffries C.D."/>
            <person name="Detter J.C."/>
            <person name="Beck B."/>
            <person name="Woyke T."/>
            <person name="Bristow J."/>
            <person name="Eisen J.A."/>
            <person name="Markowitz V."/>
            <person name="Hugenholtz P."/>
            <person name="Kyrpides N.C."/>
            <person name="Klenk H.P."/>
        </authorList>
    </citation>
    <scope>NUCLEOTIDE SEQUENCE [LARGE SCALE GENOMIC DNA]</scope>
    <source>
        <strain evidence="4">ATCC 43644 / DSM 9630 / IS1B</strain>
    </source>
</reference>
<proteinExistence type="predicted"/>
<dbReference type="EMBL" id="CP002353">
    <property type="protein sequence ID" value="ADV60832.1"/>
    <property type="molecule type" value="Genomic_DNA"/>
</dbReference>
<dbReference type="Pfam" id="PF13650">
    <property type="entry name" value="Asp_protease_2"/>
    <property type="match status" value="1"/>
</dbReference>
<reference key="1">
    <citation type="submission" date="2010-11" db="EMBL/GenBank/DDBJ databases">
        <title>The complete sequence of chromosome of Isophaera pallida ATCC 43644.</title>
        <authorList>
            <consortium name="US DOE Joint Genome Institute (JGI-PGF)"/>
            <person name="Lucas S."/>
            <person name="Copeland A."/>
            <person name="Lapidus A."/>
            <person name="Bruce D."/>
            <person name="Goodwin L."/>
            <person name="Pitluck S."/>
            <person name="Kyrpides N."/>
            <person name="Mavromatis K."/>
            <person name="Pagani I."/>
            <person name="Ivanova N."/>
            <person name="Saunders E."/>
            <person name="Brettin T."/>
            <person name="Detter J.C."/>
            <person name="Han C."/>
            <person name="Tapia R."/>
            <person name="Land M."/>
            <person name="Hauser L."/>
            <person name="Markowitz V."/>
            <person name="Cheng J.-F."/>
            <person name="Hugenholtz P."/>
            <person name="Woyke T."/>
            <person name="Wu D."/>
            <person name="Eisen J.A."/>
        </authorList>
    </citation>
    <scope>NUCLEOTIDE SEQUENCE</scope>
    <source>
        <strain>ATCC 43644</strain>
    </source>
</reference>
<dbReference type="CDD" id="cd05483">
    <property type="entry name" value="retropepsin_like_bacteria"/>
    <property type="match status" value="1"/>
</dbReference>
<gene>
    <name evidence="3" type="ordered locus">Isop_0235</name>
</gene>
<feature type="signal peptide" evidence="1">
    <location>
        <begin position="1"/>
        <end position="28"/>
    </location>
</feature>
<dbReference type="InterPro" id="IPR021109">
    <property type="entry name" value="Peptidase_aspartic_dom_sf"/>
</dbReference>
<organism evidence="3 4">
    <name type="scientific">Isosphaera pallida (strain ATCC 43644 / DSM 9630 / IS1B)</name>
    <dbReference type="NCBI Taxonomy" id="575540"/>
    <lineage>
        <taxon>Bacteria</taxon>
        <taxon>Pseudomonadati</taxon>
        <taxon>Planctomycetota</taxon>
        <taxon>Planctomycetia</taxon>
        <taxon>Isosphaerales</taxon>
        <taxon>Isosphaeraceae</taxon>
        <taxon>Isosphaera</taxon>
    </lineage>
</organism>
<evidence type="ECO:0000313" key="3">
    <source>
        <dbReference type="EMBL" id="ADV60832.1"/>
    </source>
</evidence>
<dbReference type="HOGENOM" id="CLU_956130_0_0_0"/>
<dbReference type="PROSITE" id="PS50106">
    <property type="entry name" value="PDZ"/>
    <property type="match status" value="1"/>
</dbReference>
<feature type="chain" id="PRO_5003229822" evidence="1">
    <location>
        <begin position="29"/>
        <end position="294"/>
    </location>
</feature>
<evidence type="ECO:0000256" key="1">
    <source>
        <dbReference type="SAM" id="SignalP"/>
    </source>
</evidence>
<dbReference type="InterPro" id="IPR001478">
    <property type="entry name" value="PDZ"/>
</dbReference>
<keyword evidence="4" id="KW-1185">Reference proteome</keyword>
<dbReference type="KEGG" id="ipa:Isop_0235"/>
<feature type="domain" description="PDZ" evidence="2">
    <location>
        <begin position="205"/>
        <end position="281"/>
    </location>
</feature>
<dbReference type="eggNOG" id="COG0265">
    <property type="taxonomic scope" value="Bacteria"/>
</dbReference>
<evidence type="ECO:0000313" key="4">
    <source>
        <dbReference type="Proteomes" id="UP000008631"/>
    </source>
</evidence>
<dbReference type="Pfam" id="PF13180">
    <property type="entry name" value="PDZ_2"/>
    <property type="match status" value="1"/>
</dbReference>
<dbReference type="AlphaFoldDB" id="E8QWE5"/>
<dbReference type="Proteomes" id="UP000008631">
    <property type="component" value="Chromosome"/>
</dbReference>
<dbReference type="Gene3D" id="2.40.70.10">
    <property type="entry name" value="Acid Proteases"/>
    <property type="match status" value="1"/>
</dbReference>
<name>E8QWE5_ISOPI</name>
<dbReference type="Gene3D" id="2.30.42.10">
    <property type="match status" value="1"/>
</dbReference>
<dbReference type="SUPFAM" id="SSF50156">
    <property type="entry name" value="PDZ domain-like"/>
    <property type="match status" value="1"/>
</dbReference>
<evidence type="ECO:0000259" key="2">
    <source>
        <dbReference type="PROSITE" id="PS50106"/>
    </source>
</evidence>
<dbReference type="RefSeq" id="WP_013563121.1">
    <property type="nucleotide sequence ID" value="NC_014962.1"/>
</dbReference>
<sequence>MPTSLCSRIAPLSLGLILSLSLGLPSHGHDEPTPNQNQAQEAKQTFTVPFVLLGSNHMVIQTKINGKGPYWLLYDVGAPITLIGSKAGMEAGVIKNTNRPALFMGMRGEAKVDRLEVGEAKVENLPVIVMDHPAVKALSTFFRPLQGIIGYTFFARYRSTIDYQAKTLTLEPIANEPKNLASTIEARMTLGSSRKPLERVLNPVGAWGWTVAELEDDAPVQGVKVASVVPGSAVAEAGVQVGDLVTSLDGRWTIDVADLYEAASRIAAPGTPVAVELLRDGKTLRLTITPRPGL</sequence>
<dbReference type="OrthoDB" id="198130at2"/>
<keyword evidence="1" id="KW-0732">Signal</keyword>
<dbReference type="STRING" id="575540.Isop_0235"/>
<dbReference type="SMART" id="SM00228">
    <property type="entry name" value="PDZ"/>
    <property type="match status" value="1"/>
</dbReference>
<dbReference type="InParanoid" id="E8QWE5"/>
<protein>
    <submittedName>
        <fullName evidence="3">PDZ/DHR/GLGF domain protein</fullName>
    </submittedName>
</protein>
<dbReference type="InterPro" id="IPR034122">
    <property type="entry name" value="Retropepsin-like_bacterial"/>
</dbReference>
<accession>E8QWE5</accession>